<sequence>MSTTLKIRPLPQQLRNFQLGYIPDSLREQVKEESVGKSTEKYIGVPLQSRKRRVILRCSLLAPPQDVLDELYCDLRVQQLFPAAPVGDVGDEGNLERKTGIGKERKLLSVSEPHHHLHPPSSVNAVEELEMEDGNKGTEESWRRKGEELWVGRGRNDYSEIDLAHHVAEIEDGGGGVTTTRSGLAVAEKNFLFDELPPTVRFNDALVCTSKDIQILKSGTIKMMRLTVICHSDLHYQNHTQKHRRHHQTHKHSQNVESCFSNETTAKKTVSFGKTSSFCSSTTSTSPSSSVQVSENVVDVDDMAHEKNKRTTMASTITTQVGFEEGKTENISKCMPSHQHSNHDEHHFISTVGKREEEKESKTVKSTSLPTTPSSSASKDWKRLGEKIRNIFQTYDIHVAGSTIVDLNGCPLASFQAKFSPAIRFVFVEECEMKTNLGTELGKVSGKTEIIISNVHHISYYQRLLMKHSGQKLHLYGLESAAKLLHSLIEIQERELLPKQRDDSSVVGLTEFSHGFLISGPSGCGKVFVVRETAKKVGAHLLCFNPVGASGSSSGFVEHVSHFCQQLSEIFMSALVTASRYPTVLLLPRIHLLFQSSSGNSPSSAKSFGFSSSKSGRERVLHHLCKLFDSIPEGLALSVVGTTDKAFLVPLQLRRAGRLEKEIIISPPKESERLKILQEISKDLPQFTTVDLSLIASQTPGYVGQDLLKLLRLALFKCEEENCSQVEEHHVKYSLGRVLPSVLQGALGVVDIQRAISLDHIAGLHSVKLDLIKAIVWPLNHPHAFLRMGISPPKGILLYGPPGNCKTTLVRAVAASHQTNFLSVSAAELFSSGVGDSEKIVAHLFHRARMASPCILFIDELESIVGSRQNSEKKQTSTNESILSMLLTEMDGVGVEKIQDASAKGLTSTPNFGPLVLVVAATNRPDLIDPALLRPGRFDKLIPVPPLDINGRKELLEFCSKSIPFHADVDFVEVAKVTEFYSGADLVNLCKEAALFALSEDMSAPFVRMEHVCMGKRVVSPSLNPVMLRSFHEYGSKRSCC</sequence>
<feature type="domain" description="AAA+ ATPase" evidence="2">
    <location>
        <begin position="792"/>
        <end position="948"/>
    </location>
</feature>
<dbReference type="InterPro" id="IPR003960">
    <property type="entry name" value="ATPase_AAA_CS"/>
</dbReference>
<dbReference type="PANTHER" id="PTHR23077:SF117">
    <property type="entry name" value="AAA+ ATPASE DOMAIN-CONTAINING PROTEIN"/>
    <property type="match status" value="1"/>
</dbReference>
<dbReference type="Proteomes" id="UP001642540">
    <property type="component" value="Unassembled WGS sequence"/>
</dbReference>
<evidence type="ECO:0000313" key="4">
    <source>
        <dbReference type="Proteomes" id="UP001642540"/>
    </source>
</evidence>
<dbReference type="Gene3D" id="3.40.50.300">
    <property type="entry name" value="P-loop containing nucleotide triphosphate hydrolases"/>
    <property type="match status" value="2"/>
</dbReference>
<feature type="region of interest" description="Disordered" evidence="1">
    <location>
        <begin position="351"/>
        <end position="380"/>
    </location>
</feature>
<dbReference type="SUPFAM" id="SSF52540">
    <property type="entry name" value="P-loop containing nucleoside triphosphate hydrolases"/>
    <property type="match status" value="2"/>
</dbReference>
<protein>
    <recommendedName>
        <fullName evidence="2">AAA+ ATPase domain-containing protein</fullName>
    </recommendedName>
</protein>
<comment type="caution">
    <text evidence="3">The sequence shown here is derived from an EMBL/GenBank/DDBJ whole genome shotgun (WGS) entry which is preliminary data.</text>
</comment>
<proteinExistence type="predicted"/>
<feature type="compositionally biased region" description="Basic and acidic residues" evidence="1">
    <location>
        <begin position="351"/>
        <end position="363"/>
    </location>
</feature>
<reference evidence="3 4" key="1">
    <citation type="submission" date="2024-08" db="EMBL/GenBank/DDBJ databases">
        <authorList>
            <person name="Cucini C."/>
            <person name="Frati F."/>
        </authorList>
    </citation>
    <scope>NUCLEOTIDE SEQUENCE [LARGE SCALE GENOMIC DNA]</scope>
</reference>
<keyword evidence="4" id="KW-1185">Reference proteome</keyword>
<dbReference type="SMART" id="SM00382">
    <property type="entry name" value="AAA"/>
    <property type="match status" value="2"/>
</dbReference>
<evidence type="ECO:0000256" key="1">
    <source>
        <dbReference type="SAM" id="MobiDB-lite"/>
    </source>
</evidence>
<dbReference type="InterPro" id="IPR041569">
    <property type="entry name" value="AAA_lid_3"/>
</dbReference>
<accession>A0ABP1Q436</accession>
<name>A0ABP1Q436_9HEXA</name>
<dbReference type="EMBL" id="CAXLJM020000022">
    <property type="protein sequence ID" value="CAL8088141.1"/>
    <property type="molecule type" value="Genomic_DNA"/>
</dbReference>
<evidence type="ECO:0000259" key="2">
    <source>
        <dbReference type="SMART" id="SM00382"/>
    </source>
</evidence>
<dbReference type="Pfam" id="PF17862">
    <property type="entry name" value="AAA_lid_3"/>
    <property type="match status" value="1"/>
</dbReference>
<dbReference type="Pfam" id="PF00004">
    <property type="entry name" value="AAA"/>
    <property type="match status" value="2"/>
</dbReference>
<dbReference type="InterPro" id="IPR027417">
    <property type="entry name" value="P-loop_NTPase"/>
</dbReference>
<dbReference type="PANTHER" id="PTHR23077">
    <property type="entry name" value="AAA-FAMILY ATPASE"/>
    <property type="match status" value="1"/>
</dbReference>
<feature type="compositionally biased region" description="Low complexity" evidence="1">
    <location>
        <begin position="364"/>
        <end position="378"/>
    </location>
</feature>
<dbReference type="InterPro" id="IPR003959">
    <property type="entry name" value="ATPase_AAA_core"/>
</dbReference>
<organism evidence="3 4">
    <name type="scientific">Orchesella dallaii</name>
    <dbReference type="NCBI Taxonomy" id="48710"/>
    <lineage>
        <taxon>Eukaryota</taxon>
        <taxon>Metazoa</taxon>
        <taxon>Ecdysozoa</taxon>
        <taxon>Arthropoda</taxon>
        <taxon>Hexapoda</taxon>
        <taxon>Collembola</taxon>
        <taxon>Entomobryomorpha</taxon>
        <taxon>Entomobryoidea</taxon>
        <taxon>Orchesellidae</taxon>
        <taxon>Orchesellinae</taxon>
        <taxon>Orchesella</taxon>
    </lineage>
</organism>
<dbReference type="InterPro" id="IPR050168">
    <property type="entry name" value="AAA_ATPase_domain"/>
</dbReference>
<feature type="domain" description="AAA+ ATPase" evidence="2">
    <location>
        <begin position="512"/>
        <end position="669"/>
    </location>
</feature>
<dbReference type="InterPro" id="IPR003593">
    <property type="entry name" value="AAA+_ATPase"/>
</dbReference>
<gene>
    <name evidence="3" type="ORF">ODALV1_LOCUS6961</name>
</gene>
<dbReference type="PROSITE" id="PS00674">
    <property type="entry name" value="AAA"/>
    <property type="match status" value="1"/>
</dbReference>
<dbReference type="Gene3D" id="1.10.8.60">
    <property type="match status" value="2"/>
</dbReference>
<evidence type="ECO:0000313" key="3">
    <source>
        <dbReference type="EMBL" id="CAL8088141.1"/>
    </source>
</evidence>